<gene>
    <name evidence="1" type="ORF">METZ01_LOCUS230297</name>
</gene>
<name>A0A382GS96_9ZZZZ</name>
<sequence length="57" mass="6873">MANNQDLDNSVKFRVEYKWPKKGSSRKCPKCSDPMQLQANLRDYYGKPWWCQSCQWQ</sequence>
<proteinExistence type="predicted"/>
<dbReference type="AlphaFoldDB" id="A0A382GS96"/>
<protein>
    <submittedName>
        <fullName evidence="1">Uncharacterized protein</fullName>
    </submittedName>
</protein>
<evidence type="ECO:0000313" key="1">
    <source>
        <dbReference type="EMBL" id="SVB77443.1"/>
    </source>
</evidence>
<organism evidence="1">
    <name type="scientific">marine metagenome</name>
    <dbReference type="NCBI Taxonomy" id="408172"/>
    <lineage>
        <taxon>unclassified sequences</taxon>
        <taxon>metagenomes</taxon>
        <taxon>ecological metagenomes</taxon>
    </lineage>
</organism>
<accession>A0A382GS96</accession>
<reference evidence="1" key="1">
    <citation type="submission" date="2018-05" db="EMBL/GenBank/DDBJ databases">
        <authorList>
            <person name="Lanie J.A."/>
            <person name="Ng W.-L."/>
            <person name="Kazmierczak K.M."/>
            <person name="Andrzejewski T.M."/>
            <person name="Davidsen T.M."/>
            <person name="Wayne K.J."/>
            <person name="Tettelin H."/>
            <person name="Glass J.I."/>
            <person name="Rusch D."/>
            <person name="Podicherti R."/>
            <person name="Tsui H.-C.T."/>
            <person name="Winkler M.E."/>
        </authorList>
    </citation>
    <scope>NUCLEOTIDE SEQUENCE</scope>
</reference>
<dbReference type="EMBL" id="UINC01056886">
    <property type="protein sequence ID" value="SVB77443.1"/>
    <property type="molecule type" value="Genomic_DNA"/>
</dbReference>
<feature type="non-terminal residue" evidence="1">
    <location>
        <position position="57"/>
    </location>
</feature>